<feature type="compositionally biased region" description="Basic and acidic residues" evidence="1">
    <location>
        <begin position="1"/>
        <end position="10"/>
    </location>
</feature>
<feature type="compositionally biased region" description="Polar residues" evidence="1">
    <location>
        <begin position="48"/>
        <end position="71"/>
    </location>
</feature>
<protein>
    <submittedName>
        <fullName evidence="2">Uncharacterized protein</fullName>
    </submittedName>
</protein>
<proteinExistence type="predicted"/>
<accession>A0A7D9EQN7</accession>
<comment type="caution">
    <text evidence="2">The sequence shown here is derived from an EMBL/GenBank/DDBJ whole genome shotgun (WGS) entry which is preliminary data.</text>
</comment>
<feature type="region of interest" description="Disordered" evidence="1">
    <location>
        <begin position="1"/>
        <end position="93"/>
    </location>
</feature>
<keyword evidence="3" id="KW-1185">Reference proteome</keyword>
<evidence type="ECO:0000313" key="3">
    <source>
        <dbReference type="Proteomes" id="UP001152795"/>
    </source>
</evidence>
<dbReference type="Proteomes" id="UP001152795">
    <property type="component" value="Unassembled WGS sequence"/>
</dbReference>
<gene>
    <name evidence="2" type="ORF">PACLA_8A012979</name>
</gene>
<feature type="compositionally biased region" description="Polar residues" evidence="1">
    <location>
        <begin position="79"/>
        <end position="93"/>
    </location>
</feature>
<organism evidence="2 3">
    <name type="scientific">Paramuricea clavata</name>
    <name type="common">Red gorgonian</name>
    <name type="synonym">Violescent sea-whip</name>
    <dbReference type="NCBI Taxonomy" id="317549"/>
    <lineage>
        <taxon>Eukaryota</taxon>
        <taxon>Metazoa</taxon>
        <taxon>Cnidaria</taxon>
        <taxon>Anthozoa</taxon>
        <taxon>Octocorallia</taxon>
        <taxon>Malacalcyonacea</taxon>
        <taxon>Plexauridae</taxon>
        <taxon>Paramuricea</taxon>
    </lineage>
</organism>
<evidence type="ECO:0000256" key="1">
    <source>
        <dbReference type="SAM" id="MobiDB-lite"/>
    </source>
</evidence>
<evidence type="ECO:0000313" key="2">
    <source>
        <dbReference type="EMBL" id="CAB4015999.1"/>
    </source>
</evidence>
<reference evidence="2" key="1">
    <citation type="submission" date="2020-04" db="EMBL/GenBank/DDBJ databases">
        <authorList>
            <person name="Alioto T."/>
            <person name="Alioto T."/>
            <person name="Gomez Garrido J."/>
        </authorList>
    </citation>
    <scope>NUCLEOTIDE SEQUENCE</scope>
    <source>
        <strain evidence="2">A484AB</strain>
    </source>
</reference>
<name>A0A7D9EQN7_PARCT</name>
<dbReference type="EMBL" id="CACRXK020008929">
    <property type="protein sequence ID" value="CAB4015999.1"/>
    <property type="molecule type" value="Genomic_DNA"/>
</dbReference>
<feature type="compositionally biased region" description="Low complexity" evidence="1">
    <location>
        <begin position="13"/>
        <end position="47"/>
    </location>
</feature>
<sequence>MNSLSEKIKTNDPPTSTELTSQSTEESSNTSNNQSSNPEEQESPNTPITSIESNTESSYPIPTSNQYSTFQNHDETTDTRSIQEQMNIGTNDEQQSILQNQAETTDTSIPSVEHIETKYQQQTTLPKDYNSETIILCYSNRHLLDTNRLCPCSTTSYIRCPILAKAKDIYFALWYK</sequence>
<dbReference type="AlphaFoldDB" id="A0A7D9EQN7"/>